<sequence>MSKIGKLIPLALAFNEPWLEGRLMLISLMVRAWIKVPVTVSQKTSELSSCKETMFNEFGWYWHLMNFGYLALPLLKPSPPGESAGTS</sequence>
<reference evidence="1" key="1">
    <citation type="journal article" date="2021" name="Open Biol.">
        <title>Shared evolutionary footprints suggest mitochondrial oxidative damage underlies multiple complex I losses in fungi.</title>
        <authorList>
            <person name="Schikora-Tamarit M.A."/>
            <person name="Marcet-Houben M."/>
            <person name="Nosek J."/>
            <person name="Gabaldon T."/>
        </authorList>
    </citation>
    <scope>NUCLEOTIDE SEQUENCE</scope>
    <source>
        <strain evidence="1">CBS2887</strain>
    </source>
</reference>
<accession>A0A9P8QA37</accession>
<proteinExistence type="predicted"/>
<dbReference type="Proteomes" id="UP000774326">
    <property type="component" value="Unassembled WGS sequence"/>
</dbReference>
<protein>
    <submittedName>
        <fullName evidence="1">Uncharacterized protein</fullName>
    </submittedName>
</protein>
<organism evidence="1 2">
    <name type="scientific">Wickerhamomyces pijperi</name>
    <name type="common">Yeast</name>
    <name type="synonym">Pichia pijperi</name>
    <dbReference type="NCBI Taxonomy" id="599730"/>
    <lineage>
        <taxon>Eukaryota</taxon>
        <taxon>Fungi</taxon>
        <taxon>Dikarya</taxon>
        <taxon>Ascomycota</taxon>
        <taxon>Saccharomycotina</taxon>
        <taxon>Saccharomycetes</taxon>
        <taxon>Phaffomycetales</taxon>
        <taxon>Wickerhamomycetaceae</taxon>
        <taxon>Wickerhamomyces</taxon>
    </lineage>
</organism>
<evidence type="ECO:0000313" key="2">
    <source>
        <dbReference type="Proteomes" id="UP000774326"/>
    </source>
</evidence>
<gene>
    <name evidence="1" type="ORF">WICPIJ_001894</name>
</gene>
<comment type="caution">
    <text evidence="1">The sequence shown here is derived from an EMBL/GenBank/DDBJ whole genome shotgun (WGS) entry which is preliminary data.</text>
</comment>
<dbReference type="EMBL" id="JAEUBG010000981">
    <property type="protein sequence ID" value="KAH3687113.1"/>
    <property type="molecule type" value="Genomic_DNA"/>
</dbReference>
<name>A0A9P8QA37_WICPI</name>
<reference evidence="1" key="2">
    <citation type="submission" date="2021-01" db="EMBL/GenBank/DDBJ databases">
        <authorList>
            <person name="Schikora-Tamarit M.A."/>
        </authorList>
    </citation>
    <scope>NUCLEOTIDE SEQUENCE</scope>
    <source>
        <strain evidence="1">CBS2887</strain>
    </source>
</reference>
<dbReference type="AlphaFoldDB" id="A0A9P8QA37"/>
<keyword evidence="2" id="KW-1185">Reference proteome</keyword>
<evidence type="ECO:0000313" key="1">
    <source>
        <dbReference type="EMBL" id="KAH3687113.1"/>
    </source>
</evidence>